<reference evidence="6 7" key="1">
    <citation type="submission" date="2016-05" db="EMBL/GenBank/DDBJ databases">
        <title>Single-cell genome of chain-forming Candidatus Thiomargarita nelsonii and comparison to other large sulfur-oxidizing bacteria.</title>
        <authorList>
            <person name="Winkel M."/>
            <person name="Salman V."/>
            <person name="Woyke T."/>
            <person name="Schulz-Vogt H."/>
            <person name="Richter M."/>
            <person name="Flood B."/>
            <person name="Bailey J."/>
            <person name="Amann R."/>
            <person name="Mussmann M."/>
        </authorList>
    </citation>
    <scope>NUCLEOTIDE SEQUENCE [LARGE SCALE GENOMIC DNA]</scope>
    <source>
        <strain evidence="6 7">THI036</strain>
    </source>
</reference>
<dbReference type="InterPro" id="IPR025944">
    <property type="entry name" value="Sigma_54_int_dom_CS"/>
</dbReference>
<dbReference type="InterPro" id="IPR002078">
    <property type="entry name" value="Sigma_54_int"/>
</dbReference>
<dbReference type="InterPro" id="IPR058031">
    <property type="entry name" value="AAA_lid_NorR"/>
</dbReference>
<gene>
    <name evidence="6" type="ORF">THIOM_001027</name>
</gene>
<dbReference type="InterPro" id="IPR002197">
    <property type="entry name" value="HTH_Fis"/>
</dbReference>
<evidence type="ECO:0000313" key="6">
    <source>
        <dbReference type="EMBL" id="OAD23147.1"/>
    </source>
</evidence>
<dbReference type="SUPFAM" id="SSF46689">
    <property type="entry name" value="Homeodomain-like"/>
    <property type="match status" value="1"/>
</dbReference>
<dbReference type="PANTHER" id="PTHR32071">
    <property type="entry name" value="TRANSCRIPTIONAL REGULATORY PROTEIN"/>
    <property type="match status" value="1"/>
</dbReference>
<dbReference type="Proteomes" id="UP000076962">
    <property type="component" value="Unassembled WGS sequence"/>
</dbReference>
<name>A0A176S5B3_9GAMM</name>
<dbReference type="Gene3D" id="1.10.10.60">
    <property type="entry name" value="Homeodomain-like"/>
    <property type="match status" value="1"/>
</dbReference>
<keyword evidence="7" id="KW-1185">Reference proteome</keyword>
<dbReference type="EMBL" id="LUTY01000522">
    <property type="protein sequence ID" value="OAD23147.1"/>
    <property type="molecule type" value="Genomic_DNA"/>
</dbReference>
<protein>
    <submittedName>
        <fullName evidence="6">Sigma-54 dependent transcription regulator</fullName>
    </submittedName>
</protein>
<keyword evidence="2" id="KW-0067">ATP-binding</keyword>
<sequence>MVSRGEFRQDLYYRISTFPILLPALRERRDDLSLLIESQLQRIAPKRNLSIHPQALQSLQCYEFPGNIRELLNILERATLLSDGDLILPEHLPEECREIAEKADNMPVSPVVMPLREVERQYLEWVVQHFDGDNKTLAKKLGVSERTFYRKMRIVS</sequence>
<comment type="caution">
    <text evidence="6">The sequence shown here is derived from an EMBL/GenBank/DDBJ whole genome shotgun (WGS) entry which is preliminary data.</text>
</comment>
<dbReference type="InterPro" id="IPR009057">
    <property type="entry name" value="Homeodomain-like_sf"/>
</dbReference>
<dbReference type="Pfam" id="PF25601">
    <property type="entry name" value="AAA_lid_14"/>
    <property type="match status" value="1"/>
</dbReference>
<dbReference type="PROSITE" id="PS50045">
    <property type="entry name" value="SIGMA54_INTERACT_4"/>
    <property type="match status" value="1"/>
</dbReference>
<proteinExistence type="predicted"/>
<dbReference type="PROSITE" id="PS00688">
    <property type="entry name" value="SIGMA54_INTERACT_3"/>
    <property type="match status" value="1"/>
</dbReference>
<dbReference type="SUPFAM" id="SSF52540">
    <property type="entry name" value="P-loop containing nucleoside triphosphate hydrolases"/>
    <property type="match status" value="1"/>
</dbReference>
<organism evidence="6 7">
    <name type="scientific">Candidatus Thiomargarita nelsonii</name>
    <dbReference type="NCBI Taxonomy" id="1003181"/>
    <lineage>
        <taxon>Bacteria</taxon>
        <taxon>Pseudomonadati</taxon>
        <taxon>Pseudomonadota</taxon>
        <taxon>Gammaproteobacteria</taxon>
        <taxon>Thiotrichales</taxon>
        <taxon>Thiotrichaceae</taxon>
        <taxon>Thiomargarita</taxon>
    </lineage>
</organism>
<feature type="domain" description="Sigma-54 factor interaction" evidence="5">
    <location>
        <begin position="1"/>
        <end position="80"/>
    </location>
</feature>
<evidence type="ECO:0000313" key="7">
    <source>
        <dbReference type="Proteomes" id="UP000076962"/>
    </source>
</evidence>
<accession>A0A176S5B3</accession>
<keyword evidence="4" id="KW-0804">Transcription</keyword>
<evidence type="ECO:0000256" key="2">
    <source>
        <dbReference type="ARBA" id="ARBA00022840"/>
    </source>
</evidence>
<dbReference type="Gene3D" id="1.10.8.60">
    <property type="match status" value="1"/>
</dbReference>
<keyword evidence="3" id="KW-0805">Transcription regulation</keyword>
<dbReference type="GO" id="GO:0006355">
    <property type="term" value="P:regulation of DNA-templated transcription"/>
    <property type="evidence" value="ECO:0007669"/>
    <property type="project" value="InterPro"/>
</dbReference>
<dbReference type="GO" id="GO:0005524">
    <property type="term" value="F:ATP binding"/>
    <property type="evidence" value="ECO:0007669"/>
    <property type="project" value="UniProtKB-KW"/>
</dbReference>
<evidence type="ECO:0000259" key="5">
    <source>
        <dbReference type="PROSITE" id="PS50045"/>
    </source>
</evidence>
<evidence type="ECO:0000256" key="1">
    <source>
        <dbReference type="ARBA" id="ARBA00022741"/>
    </source>
</evidence>
<dbReference type="Pfam" id="PF02954">
    <property type="entry name" value="HTH_8"/>
    <property type="match status" value="1"/>
</dbReference>
<keyword evidence="1" id="KW-0547">Nucleotide-binding</keyword>
<dbReference type="AlphaFoldDB" id="A0A176S5B3"/>
<evidence type="ECO:0000256" key="3">
    <source>
        <dbReference type="ARBA" id="ARBA00023015"/>
    </source>
</evidence>
<dbReference type="GO" id="GO:0043565">
    <property type="term" value="F:sequence-specific DNA binding"/>
    <property type="evidence" value="ECO:0007669"/>
    <property type="project" value="InterPro"/>
</dbReference>
<evidence type="ECO:0000256" key="4">
    <source>
        <dbReference type="ARBA" id="ARBA00023163"/>
    </source>
</evidence>
<dbReference type="InterPro" id="IPR027417">
    <property type="entry name" value="P-loop_NTPase"/>
</dbReference>